<protein>
    <submittedName>
        <fullName evidence="1">Uncharacterized protein</fullName>
    </submittedName>
</protein>
<accession>A0A7W3VRE1</accession>
<sequence>MTHPMRTPVLAADGGLIRFALADLLGAALPPMRIELTDAGAAEPWLTRLVGAEASLTALRDGRVDVPARPELARLALLLWARRWWPASPALGIPSLDSALLDFEAAVATAAVEDLAEGLLDGFEASPAELFDQATSAGLFAAAGPGTEEVRLLCEQLSAWFDRQDDLERSEAAAGLAARVGPGQRAYALAAGAAPAASGGGVLAEGRASVDWARVPPGVLDAAEGTVTWRIVATRTAARLAVEVSGALDDASLSAVATHDGEPFAEVALHLGSAGFAGTTDLDEAGARLAATSSARIGLVVGAVGPDVQGTAPEDRAEVISLVRARESLPPESRTLAERAVADEEF</sequence>
<dbReference type="Proteomes" id="UP000526734">
    <property type="component" value="Unassembled WGS sequence"/>
</dbReference>
<proteinExistence type="predicted"/>
<evidence type="ECO:0000313" key="1">
    <source>
        <dbReference type="EMBL" id="MBB1151720.1"/>
    </source>
</evidence>
<organism evidence="1 2">
    <name type="scientific">Amycolatopsis dendrobii</name>
    <dbReference type="NCBI Taxonomy" id="2760662"/>
    <lineage>
        <taxon>Bacteria</taxon>
        <taxon>Bacillati</taxon>
        <taxon>Actinomycetota</taxon>
        <taxon>Actinomycetes</taxon>
        <taxon>Pseudonocardiales</taxon>
        <taxon>Pseudonocardiaceae</taxon>
        <taxon>Amycolatopsis</taxon>
    </lineage>
</organism>
<dbReference type="RefSeq" id="WP_182888962.1">
    <property type="nucleotide sequence ID" value="NZ_JACGZW010000001.1"/>
</dbReference>
<evidence type="ECO:0000313" key="2">
    <source>
        <dbReference type="Proteomes" id="UP000526734"/>
    </source>
</evidence>
<keyword evidence="2" id="KW-1185">Reference proteome</keyword>
<dbReference type="AlphaFoldDB" id="A0A7W3VRE1"/>
<reference evidence="1 2" key="1">
    <citation type="submission" date="2020-08" db="EMBL/GenBank/DDBJ databases">
        <title>Amycolatopsis sp. nov. DR6-1 isolated from Dendrobium heterocarpum.</title>
        <authorList>
            <person name="Tedsree N."/>
            <person name="Kuncharoen N."/>
            <person name="Likhitwitayawuid K."/>
            <person name="Tanasupawat S."/>
        </authorList>
    </citation>
    <scope>NUCLEOTIDE SEQUENCE [LARGE SCALE GENOMIC DNA]</scope>
    <source>
        <strain evidence="1 2">DR6-1</strain>
    </source>
</reference>
<dbReference type="EMBL" id="JACGZW010000001">
    <property type="protein sequence ID" value="MBB1151720.1"/>
    <property type="molecule type" value="Genomic_DNA"/>
</dbReference>
<gene>
    <name evidence="1" type="ORF">H4281_01105</name>
</gene>
<name>A0A7W3VRE1_9PSEU</name>
<comment type="caution">
    <text evidence="1">The sequence shown here is derived from an EMBL/GenBank/DDBJ whole genome shotgun (WGS) entry which is preliminary data.</text>
</comment>